<reference evidence="2 3" key="1">
    <citation type="journal article" date="2014" name="Genome Announc.">
        <title>Complete Genome Sequence of Mycoplasma bovoculi Strain M165/69T (ATCC 29104).</title>
        <authorList>
            <person name="Calcutt M.J."/>
            <person name="Foecking M.F."/>
        </authorList>
    </citation>
    <scope>NUCLEOTIDE SEQUENCE [LARGE SCALE GENOMIC DNA]</scope>
    <source>
        <strain evidence="2">M165/69</strain>
    </source>
</reference>
<name>W5USZ4_9BACT</name>
<dbReference type="HOGENOM" id="CLU_031248_2_2_14"/>
<dbReference type="AlphaFoldDB" id="W5USZ4"/>
<dbReference type="Proteomes" id="UP000019229">
    <property type="component" value="Chromosome"/>
</dbReference>
<evidence type="ECO:0000313" key="3">
    <source>
        <dbReference type="Proteomes" id="UP000019229"/>
    </source>
</evidence>
<dbReference type="InterPro" id="IPR035994">
    <property type="entry name" value="Nucleoside_phosphorylase_sf"/>
</dbReference>
<dbReference type="STRING" id="743966.MYB_01175"/>
<keyword evidence="2" id="KW-0378">Hydrolase</keyword>
<dbReference type="EC" id="3.2.2.16" evidence="2"/>
<accession>W5USZ4</accession>
<dbReference type="PATRIC" id="fig|743966.3.peg.237"/>
<dbReference type="Pfam" id="PF01048">
    <property type="entry name" value="PNP_UDP_1"/>
    <property type="match status" value="1"/>
</dbReference>
<keyword evidence="3" id="KW-1185">Reference proteome</keyword>
<proteinExistence type="predicted"/>
<organism evidence="2 3">
    <name type="scientific">Mesomycoplasma bovoculi M165/69</name>
    <dbReference type="NCBI Taxonomy" id="743966"/>
    <lineage>
        <taxon>Bacteria</taxon>
        <taxon>Bacillati</taxon>
        <taxon>Mycoplasmatota</taxon>
        <taxon>Mycoplasmoidales</taxon>
        <taxon>Metamycoplasmataceae</taxon>
        <taxon>Mesomycoplasma</taxon>
    </lineage>
</organism>
<protein>
    <submittedName>
        <fullName evidence="2">5'-methylthioadenosine/S-adenosylhomocysteine nucleosidase</fullName>
        <ecNumber evidence="2">3.2.2.16</ecNumber>
    </submittedName>
</protein>
<dbReference type="InterPro" id="IPR000845">
    <property type="entry name" value="Nucleoside_phosphorylase_d"/>
</dbReference>
<dbReference type="NCBIfam" id="NF005522">
    <property type="entry name" value="PRK07164.1"/>
    <property type="match status" value="1"/>
</dbReference>
<feature type="domain" description="Nucleoside phosphorylase" evidence="1">
    <location>
        <begin position="16"/>
        <end position="215"/>
    </location>
</feature>
<dbReference type="EMBL" id="CP007154">
    <property type="protein sequence ID" value="AHH45246.1"/>
    <property type="molecule type" value="Genomic_DNA"/>
</dbReference>
<dbReference type="KEGG" id="mbc:MYB_01175"/>
<evidence type="ECO:0000313" key="2">
    <source>
        <dbReference type="EMBL" id="AHH45246.1"/>
    </source>
</evidence>
<dbReference type="eggNOG" id="COG0775">
    <property type="taxonomic scope" value="Bacteria"/>
</dbReference>
<evidence type="ECO:0000259" key="1">
    <source>
        <dbReference type="Pfam" id="PF01048"/>
    </source>
</evidence>
<dbReference type="GO" id="GO:0009116">
    <property type="term" value="P:nucleoside metabolic process"/>
    <property type="evidence" value="ECO:0007669"/>
    <property type="project" value="InterPro"/>
</dbReference>
<dbReference type="SUPFAM" id="SSF53167">
    <property type="entry name" value="Purine and uridine phosphorylases"/>
    <property type="match status" value="1"/>
</dbReference>
<dbReference type="GO" id="GO:0008930">
    <property type="term" value="F:methylthioadenosine nucleosidase activity"/>
    <property type="evidence" value="ECO:0007669"/>
    <property type="project" value="UniProtKB-EC"/>
</dbReference>
<dbReference type="Gene3D" id="3.40.50.1580">
    <property type="entry name" value="Nucleoside phosphorylase domain"/>
    <property type="match status" value="1"/>
</dbReference>
<keyword evidence="2" id="KW-0326">Glycosidase</keyword>
<sequence length="226" mass="25761">MNKMNYTKFIPNQIDIAIIFADELEFVEPQSLNLEIIADLSCENFKLLKLRYKNIVFLYGQSRIGLLNATSFCQYLIDNYNISVIINYGAVGSVDLPIHSQVYPSHFYYLDAKTPWYPNGQTPGEVAFYQNNLWAKEPINLASSSSFVTNVKQLDGFENIKIFDMEAFALAKIAHNFSKKFYCLKYISDNLGNNENLNDVNTTIKEGARSSFELVISKLEEIANSL</sequence>
<gene>
    <name evidence="2" type="primary">pfs</name>
    <name evidence="2" type="ORF">MYB_01175</name>
</gene>